<dbReference type="AlphaFoldDB" id="A0A9X0D1B8"/>
<dbReference type="EMBL" id="MU825904">
    <property type="protein sequence ID" value="KAJ7383220.1"/>
    <property type="molecule type" value="Genomic_DNA"/>
</dbReference>
<dbReference type="OrthoDB" id="6340111at2759"/>
<dbReference type="PANTHER" id="PTHR21411:SF0">
    <property type="entry name" value="REGULATORY PROTEIN ZESTE"/>
    <property type="match status" value="1"/>
</dbReference>
<dbReference type="InterPro" id="IPR028002">
    <property type="entry name" value="Myb_DNA-bind_5"/>
</dbReference>
<feature type="region of interest" description="Disordered" evidence="1">
    <location>
        <begin position="76"/>
        <end position="105"/>
    </location>
</feature>
<feature type="region of interest" description="Disordered" evidence="1">
    <location>
        <begin position="122"/>
        <end position="147"/>
    </location>
</feature>
<evidence type="ECO:0000313" key="4">
    <source>
        <dbReference type="Proteomes" id="UP001163046"/>
    </source>
</evidence>
<organism evidence="3 4">
    <name type="scientific">Desmophyllum pertusum</name>
    <dbReference type="NCBI Taxonomy" id="174260"/>
    <lineage>
        <taxon>Eukaryota</taxon>
        <taxon>Metazoa</taxon>
        <taxon>Cnidaria</taxon>
        <taxon>Anthozoa</taxon>
        <taxon>Hexacorallia</taxon>
        <taxon>Scleractinia</taxon>
        <taxon>Caryophylliina</taxon>
        <taxon>Caryophylliidae</taxon>
        <taxon>Desmophyllum</taxon>
    </lineage>
</organism>
<name>A0A9X0D1B8_9CNID</name>
<feature type="region of interest" description="Disordered" evidence="1">
    <location>
        <begin position="163"/>
        <end position="187"/>
    </location>
</feature>
<protein>
    <recommendedName>
        <fullName evidence="2">Myb/SANT-like DNA-binding domain-containing protein</fullName>
    </recommendedName>
</protein>
<keyword evidence="4" id="KW-1185">Reference proteome</keyword>
<feature type="domain" description="Myb/SANT-like DNA-binding" evidence="2">
    <location>
        <begin position="7"/>
        <end position="83"/>
    </location>
</feature>
<evidence type="ECO:0000256" key="1">
    <source>
        <dbReference type="SAM" id="MobiDB-lite"/>
    </source>
</evidence>
<dbReference type="PANTHER" id="PTHR21411">
    <property type="entry name" value="APONTIC"/>
    <property type="match status" value="1"/>
</dbReference>
<evidence type="ECO:0000259" key="2">
    <source>
        <dbReference type="Pfam" id="PF13873"/>
    </source>
</evidence>
<feature type="compositionally biased region" description="Basic and acidic residues" evidence="1">
    <location>
        <begin position="163"/>
        <end position="176"/>
    </location>
</feature>
<evidence type="ECO:0000313" key="3">
    <source>
        <dbReference type="EMBL" id="KAJ7383220.1"/>
    </source>
</evidence>
<comment type="caution">
    <text evidence="3">The sequence shown here is derived from an EMBL/GenBank/DDBJ whole genome shotgun (WGS) entry which is preliminary data.</text>
</comment>
<reference evidence="3" key="1">
    <citation type="submission" date="2023-01" db="EMBL/GenBank/DDBJ databases">
        <title>Genome assembly of the deep-sea coral Lophelia pertusa.</title>
        <authorList>
            <person name="Herrera S."/>
            <person name="Cordes E."/>
        </authorList>
    </citation>
    <scope>NUCLEOTIDE SEQUENCE</scope>
    <source>
        <strain evidence="3">USNM1676648</strain>
        <tissue evidence="3">Polyp</tissue>
    </source>
</reference>
<sequence length="235" mass="26692">MASKSARTTNFSEEEKLLLAELAREFPEVENKGYNSNALTKKAKAWDEILRKFNSQNPNGIKRELNQIQGCWKRLKIQSKKEHDMQRRESRKTGGGKAPSSPSQVCKVVADVIPASVNPLEQEFDDDAEGEPNSSRGKHQTDTSTYEVGLSAKFADVEVIASRKEGKVSKKEDSQRCKRKRSDSTEEDPFLLMAMEEHKLKMKVLQLKEWKLVHQCTKMGISVPPGYELQFTDDM</sequence>
<dbReference type="Pfam" id="PF13873">
    <property type="entry name" value="Myb_DNA-bind_5"/>
    <property type="match status" value="1"/>
</dbReference>
<proteinExistence type="predicted"/>
<dbReference type="Proteomes" id="UP001163046">
    <property type="component" value="Unassembled WGS sequence"/>
</dbReference>
<accession>A0A9X0D1B8</accession>
<gene>
    <name evidence="3" type="ORF">OS493_030022</name>
</gene>
<feature type="compositionally biased region" description="Basic and acidic residues" evidence="1">
    <location>
        <begin position="79"/>
        <end position="92"/>
    </location>
</feature>